<dbReference type="EMBL" id="JAVRRG010000006">
    <property type="protein sequence ID" value="KAK5100719.1"/>
    <property type="molecule type" value="Genomic_DNA"/>
</dbReference>
<dbReference type="Proteomes" id="UP001345013">
    <property type="component" value="Unassembled WGS sequence"/>
</dbReference>
<accession>A0ABR0KMI3</accession>
<comment type="caution">
    <text evidence="2">The sequence shown here is derived from an EMBL/GenBank/DDBJ whole genome shotgun (WGS) entry which is preliminary data.</text>
</comment>
<proteinExistence type="predicted"/>
<evidence type="ECO:0000256" key="1">
    <source>
        <dbReference type="SAM" id="MobiDB-lite"/>
    </source>
</evidence>
<gene>
    <name evidence="2" type="ORF">LTR24_000865</name>
</gene>
<feature type="region of interest" description="Disordered" evidence="1">
    <location>
        <begin position="1"/>
        <end position="24"/>
    </location>
</feature>
<evidence type="ECO:0000313" key="2">
    <source>
        <dbReference type="EMBL" id="KAK5100719.1"/>
    </source>
</evidence>
<protein>
    <submittedName>
        <fullName evidence="2">Uncharacterized protein</fullName>
    </submittedName>
</protein>
<keyword evidence="3" id="KW-1185">Reference proteome</keyword>
<name>A0ABR0KMI3_9EURO</name>
<sequence length="359" mass="42116">MSTPQATPAIRQTAGSSESPEKPNLLNLPAEIRLQIYTELLHTANMRTRYRIESRYAAMVSGRRSYRNPGSGCYCGGKGPDFWPTGACELCRDQYLQTRRPWFVDAEHAEGLGPWRRTHHTIPPTRVADEFLLIERRSRRRDLVVFMQDDPSSRAIMQTCKKLYSELIGQYARLHRDIVYLLGPKDCWYNVKDLMQQQSPTFRAQIRHLTLQGLGGLLGELKQDEGLRPSELSRDTIFNSSKFPNLMSLTVDLREGAYRWGSYDQHVDIHNLWQLFRYGKTYIDSQLRFLRDLRSHRMPSVRLFYRFSIPEEHTRRHGDNLEERGSWTKMKTFKYRLDDARNPLEEEASYHPHDPYAED</sequence>
<evidence type="ECO:0000313" key="3">
    <source>
        <dbReference type="Proteomes" id="UP001345013"/>
    </source>
</evidence>
<reference evidence="2 3" key="1">
    <citation type="submission" date="2023-08" db="EMBL/GenBank/DDBJ databases">
        <title>Black Yeasts Isolated from many extreme environments.</title>
        <authorList>
            <person name="Coleine C."/>
            <person name="Stajich J.E."/>
            <person name="Selbmann L."/>
        </authorList>
    </citation>
    <scope>NUCLEOTIDE SEQUENCE [LARGE SCALE GENOMIC DNA]</scope>
    <source>
        <strain evidence="2 3">CCFEE 5885</strain>
    </source>
</reference>
<organism evidence="2 3">
    <name type="scientific">Lithohypha guttulata</name>
    <dbReference type="NCBI Taxonomy" id="1690604"/>
    <lineage>
        <taxon>Eukaryota</taxon>
        <taxon>Fungi</taxon>
        <taxon>Dikarya</taxon>
        <taxon>Ascomycota</taxon>
        <taxon>Pezizomycotina</taxon>
        <taxon>Eurotiomycetes</taxon>
        <taxon>Chaetothyriomycetidae</taxon>
        <taxon>Chaetothyriales</taxon>
        <taxon>Trichomeriaceae</taxon>
        <taxon>Lithohypha</taxon>
    </lineage>
</organism>